<dbReference type="InterPro" id="IPR036188">
    <property type="entry name" value="FAD/NAD-bd_sf"/>
</dbReference>
<dbReference type="Gene3D" id="3.50.50.60">
    <property type="entry name" value="FAD/NAD(P)-binding domain"/>
    <property type="match status" value="1"/>
</dbReference>
<dbReference type="SUPFAM" id="SSF51905">
    <property type="entry name" value="FAD/NAD(P)-binding domain"/>
    <property type="match status" value="1"/>
</dbReference>
<evidence type="ECO:0000313" key="3">
    <source>
        <dbReference type="EMBL" id="MBO8187867.1"/>
    </source>
</evidence>
<feature type="non-terminal residue" evidence="3">
    <location>
        <position position="374"/>
    </location>
</feature>
<keyword evidence="4" id="KW-1185">Reference proteome</keyword>
<dbReference type="Proteomes" id="UP001518976">
    <property type="component" value="Unassembled WGS sequence"/>
</dbReference>
<keyword evidence="3" id="KW-0560">Oxidoreductase</keyword>
<protein>
    <submittedName>
        <fullName evidence="3">FAD-dependent monooxygenase</fullName>
    </submittedName>
</protein>
<accession>A0ABS3WYH7</accession>
<dbReference type="RefSeq" id="WP_209266678.1">
    <property type="nucleotide sequence ID" value="NZ_JAFFZN010000020.1"/>
</dbReference>
<evidence type="ECO:0000256" key="1">
    <source>
        <dbReference type="SAM" id="MobiDB-lite"/>
    </source>
</evidence>
<dbReference type="PANTHER" id="PTHR46865">
    <property type="entry name" value="OXIDOREDUCTASE-RELATED"/>
    <property type="match status" value="1"/>
</dbReference>
<dbReference type="Pfam" id="PF01494">
    <property type="entry name" value="FAD_binding_3"/>
    <property type="match status" value="1"/>
</dbReference>
<evidence type="ECO:0000259" key="2">
    <source>
        <dbReference type="Pfam" id="PF01494"/>
    </source>
</evidence>
<feature type="region of interest" description="Disordered" evidence="1">
    <location>
        <begin position="346"/>
        <end position="374"/>
    </location>
</feature>
<feature type="domain" description="FAD-binding" evidence="2">
    <location>
        <begin position="3"/>
        <end position="321"/>
    </location>
</feature>
<name>A0ABS3WYH7_9ACTN</name>
<proteinExistence type="predicted"/>
<dbReference type="InterPro" id="IPR002938">
    <property type="entry name" value="FAD-bd"/>
</dbReference>
<sequence>MQTVLVSGASVAGLTLAHWLRRRGYAPTVVERAPSVRPGGHAIDVRGVALDVLDRMDLLEEARGVRTRMRGMSMHDSGGNELWRSAEMTYSSGRLDSDDIELLREDLTRLLYRRVQAGNEAEFLFGDSISALRWTGDGVHATFASGARRMFDYVVGADGLHSGVRRLAFGPEADYLRHLGSHVAVFSTDNFLGLDNWQVWVQGETASYCLYPVRDNTELRATLGFMSESIHHDHRDTEQQKRLLAENMASLGGDTPRLLEAMRTAPDFYFDAMAQVHMDGWTRGRVALVGDAGYCPSPLSGQGTSLALVGAYVLADELGRSADPAIALSRYEERIRPYVTLNQALATENPGKGPSEESLTRAKNALTLGEDDTE</sequence>
<dbReference type="Gene3D" id="3.30.9.10">
    <property type="entry name" value="D-Amino Acid Oxidase, subunit A, domain 2"/>
    <property type="match status" value="1"/>
</dbReference>
<dbReference type="PANTHER" id="PTHR46865:SF2">
    <property type="entry name" value="MONOOXYGENASE"/>
    <property type="match status" value="1"/>
</dbReference>
<dbReference type="InterPro" id="IPR051704">
    <property type="entry name" value="FAD_aromatic-hydroxylase"/>
</dbReference>
<comment type="caution">
    <text evidence="3">The sequence shown here is derived from an EMBL/GenBank/DDBJ whole genome shotgun (WGS) entry which is preliminary data.</text>
</comment>
<reference evidence="3 4" key="1">
    <citation type="submission" date="2021-02" db="EMBL/GenBank/DDBJ databases">
        <title>Streptomyces spirodelae sp. nov., isolated from duckweed.</title>
        <authorList>
            <person name="Saimee Y."/>
            <person name="Duangmal K."/>
        </authorList>
    </citation>
    <scope>NUCLEOTIDE SEQUENCE [LARGE SCALE GENOMIC DNA]</scope>
    <source>
        <strain evidence="3 4">DW4-2</strain>
    </source>
</reference>
<dbReference type="EMBL" id="JAFFZN010000020">
    <property type="protein sequence ID" value="MBO8187867.1"/>
    <property type="molecule type" value="Genomic_DNA"/>
</dbReference>
<keyword evidence="3" id="KW-0503">Monooxygenase</keyword>
<dbReference type="GO" id="GO:0004497">
    <property type="term" value="F:monooxygenase activity"/>
    <property type="evidence" value="ECO:0007669"/>
    <property type="project" value="UniProtKB-KW"/>
</dbReference>
<gene>
    <name evidence="3" type="ORF">JW592_20715</name>
</gene>
<organism evidence="3 4">
    <name type="scientific">Streptomyces spirodelae</name>
    <dbReference type="NCBI Taxonomy" id="2812904"/>
    <lineage>
        <taxon>Bacteria</taxon>
        <taxon>Bacillati</taxon>
        <taxon>Actinomycetota</taxon>
        <taxon>Actinomycetes</taxon>
        <taxon>Kitasatosporales</taxon>
        <taxon>Streptomycetaceae</taxon>
        <taxon>Streptomyces</taxon>
    </lineage>
</organism>
<dbReference type="PRINTS" id="PR00420">
    <property type="entry name" value="RNGMNOXGNASE"/>
</dbReference>
<evidence type="ECO:0000313" key="4">
    <source>
        <dbReference type="Proteomes" id="UP001518976"/>
    </source>
</evidence>